<dbReference type="PANTHER" id="PTHR46910">
    <property type="entry name" value="TRANSCRIPTION FACTOR PDR1"/>
    <property type="match status" value="1"/>
</dbReference>
<reference evidence="9 10" key="1">
    <citation type="journal article" date="2014" name="Nat. Commun.">
        <title>Multiple recent horizontal transfers of a large genomic region in cheese making fungi.</title>
        <authorList>
            <person name="Cheeseman K."/>
            <person name="Ropars J."/>
            <person name="Renault P."/>
            <person name="Dupont J."/>
            <person name="Gouzy J."/>
            <person name="Branca A."/>
            <person name="Abraham A.L."/>
            <person name="Ceppi M."/>
            <person name="Conseiller E."/>
            <person name="Debuchy R."/>
            <person name="Malagnac F."/>
            <person name="Goarin A."/>
            <person name="Silar P."/>
            <person name="Lacoste S."/>
            <person name="Sallet E."/>
            <person name="Bensimon A."/>
            <person name="Giraud T."/>
            <person name="Brygoo Y."/>
        </authorList>
    </citation>
    <scope>NUCLEOTIDE SEQUENCE [LARGE SCALE GENOMIC DNA]</scope>
    <source>
        <strain evidence="10">FM 013</strain>
    </source>
</reference>
<evidence type="ECO:0000256" key="5">
    <source>
        <dbReference type="ARBA" id="ARBA00023163"/>
    </source>
</evidence>
<evidence type="ECO:0000256" key="7">
    <source>
        <dbReference type="SAM" id="MobiDB-lite"/>
    </source>
</evidence>
<accession>A0A0G4PY26</accession>
<keyword evidence="3" id="KW-0805">Transcription regulation</keyword>
<evidence type="ECO:0000313" key="10">
    <source>
        <dbReference type="Proteomes" id="UP000053732"/>
    </source>
</evidence>
<dbReference type="CDD" id="cd12148">
    <property type="entry name" value="fungal_TF_MHR"/>
    <property type="match status" value="1"/>
</dbReference>
<dbReference type="InterPro" id="IPR007219">
    <property type="entry name" value="XnlR_reg_dom"/>
</dbReference>
<dbReference type="GO" id="GO:0003677">
    <property type="term" value="F:DNA binding"/>
    <property type="evidence" value="ECO:0007669"/>
    <property type="project" value="UniProtKB-KW"/>
</dbReference>
<comment type="subcellular location">
    <subcellularLocation>
        <location evidence="1">Nucleus</location>
    </subcellularLocation>
</comment>
<dbReference type="AlphaFoldDB" id="A0A0G4PY26"/>
<keyword evidence="4" id="KW-0238">DNA-binding</keyword>
<dbReference type="Pfam" id="PF04082">
    <property type="entry name" value="Fungal_trans"/>
    <property type="match status" value="1"/>
</dbReference>
<name>A0A0G4PY26_PENC3</name>
<dbReference type="GO" id="GO:0000981">
    <property type="term" value="F:DNA-binding transcription factor activity, RNA polymerase II-specific"/>
    <property type="evidence" value="ECO:0007669"/>
    <property type="project" value="InterPro"/>
</dbReference>
<gene>
    <name evidence="9" type="ORF">PCAMFM013_S116g000001</name>
</gene>
<dbReference type="GO" id="GO:0008270">
    <property type="term" value="F:zinc ion binding"/>
    <property type="evidence" value="ECO:0007669"/>
    <property type="project" value="InterPro"/>
</dbReference>
<keyword evidence="2" id="KW-0479">Metal-binding</keyword>
<proteinExistence type="predicted"/>
<protein>
    <submittedName>
        <fullName evidence="9">Fungal transcriptional regulatory protein, N-terminal</fullName>
    </submittedName>
</protein>
<organism evidence="9 10">
    <name type="scientific">Penicillium camemberti (strain FM 013)</name>
    <dbReference type="NCBI Taxonomy" id="1429867"/>
    <lineage>
        <taxon>Eukaryota</taxon>
        <taxon>Fungi</taxon>
        <taxon>Dikarya</taxon>
        <taxon>Ascomycota</taxon>
        <taxon>Pezizomycotina</taxon>
        <taxon>Eurotiomycetes</taxon>
        <taxon>Eurotiomycetidae</taxon>
        <taxon>Eurotiales</taxon>
        <taxon>Aspergillaceae</taxon>
        <taxon>Penicillium</taxon>
    </lineage>
</organism>
<dbReference type="InterPro" id="IPR036864">
    <property type="entry name" value="Zn2-C6_fun-type_DNA-bd_sf"/>
</dbReference>
<dbReference type="STRING" id="1429867.A0A0G4PY26"/>
<dbReference type="Pfam" id="PF00172">
    <property type="entry name" value="Zn_clus"/>
    <property type="match status" value="1"/>
</dbReference>
<dbReference type="SUPFAM" id="SSF57701">
    <property type="entry name" value="Zn2/Cys6 DNA-binding domain"/>
    <property type="match status" value="1"/>
</dbReference>
<keyword evidence="10" id="KW-1185">Reference proteome</keyword>
<evidence type="ECO:0000256" key="1">
    <source>
        <dbReference type="ARBA" id="ARBA00004123"/>
    </source>
</evidence>
<dbReference type="Gene3D" id="4.10.240.10">
    <property type="entry name" value="Zn(2)-C6 fungal-type DNA-binding domain"/>
    <property type="match status" value="1"/>
</dbReference>
<keyword evidence="6" id="KW-0539">Nucleus</keyword>
<dbReference type="GO" id="GO:0006351">
    <property type="term" value="P:DNA-templated transcription"/>
    <property type="evidence" value="ECO:0007669"/>
    <property type="project" value="InterPro"/>
</dbReference>
<evidence type="ECO:0000256" key="6">
    <source>
        <dbReference type="ARBA" id="ARBA00023242"/>
    </source>
</evidence>
<sequence length="624" mass="70722">MPSCQANRLRNRRKPHAYTACDACYSRKIKCDVAKPQCNWCFHHNMPCTFSRSRHRESIQRTSGSVAVPNAADDSTISAEVAYTSVFPVRALVNPSQCDGFDASDHGTSQSAKSKYPDHLAGNEPQHMPPTTRYRMSHISLFNGLPFFSSRGQNWIEHQTGEKFDLEQYFVVGPPWQAQRSSSSSGCNLYPADYQNLDLPEKAMVHKLLQWYRSAYVLVFPFVVHPTLFETTIAVAYENEPSYLFPNRGVAQASIFAFFALSKEIDQDSYQNGYKSKSSEYASKAVAFLPQILSAPATLDGLQVLLMLSAYYQLSSGNIHVVETLLSSASRFLFQLEGHLDPFSRERTPSPVEIQIRNLFWICYLMDKELCLRIGSSPLLAYNHCDLAIPNGLHFSQLASLSYPEICFSAMAQLSVIQGRIYDQLYSPLAHQLPEADILRSIRALDEQLEEWRLSLPVAIRPTISTTPAMGDLKLKEYLMLFQIQWHYWMIMIHQSSSRCVRWMGEKPANIQGHNSSLMITVHFARSLLQKFFDAQLYVQKKNFRSIVICPISPESAADIMLIEQAVNCIESHAEWRESRPNAANIDIIKPFMQKLVQRYGMLEAARSERAGGMGSQEIQQCTA</sequence>
<evidence type="ECO:0000256" key="4">
    <source>
        <dbReference type="ARBA" id="ARBA00023125"/>
    </source>
</evidence>
<dbReference type="EMBL" id="HG793247">
    <property type="protein sequence ID" value="CRL31314.1"/>
    <property type="molecule type" value="Genomic_DNA"/>
</dbReference>
<evidence type="ECO:0000256" key="3">
    <source>
        <dbReference type="ARBA" id="ARBA00023015"/>
    </source>
</evidence>
<dbReference type="PANTHER" id="PTHR46910:SF37">
    <property type="entry name" value="ZN(II)2CYS6 TRANSCRIPTION FACTOR (EUROFUNG)"/>
    <property type="match status" value="1"/>
</dbReference>
<dbReference type="Proteomes" id="UP000053732">
    <property type="component" value="Unassembled WGS sequence"/>
</dbReference>
<feature type="domain" description="Zn(2)-C6 fungal-type" evidence="8">
    <location>
        <begin position="20"/>
        <end position="50"/>
    </location>
</feature>
<feature type="region of interest" description="Disordered" evidence="7">
    <location>
        <begin position="103"/>
        <end position="129"/>
    </location>
</feature>
<evidence type="ECO:0000313" key="9">
    <source>
        <dbReference type="EMBL" id="CRL31314.1"/>
    </source>
</evidence>
<dbReference type="CDD" id="cd00067">
    <property type="entry name" value="GAL4"/>
    <property type="match status" value="1"/>
</dbReference>
<evidence type="ECO:0000259" key="8">
    <source>
        <dbReference type="PROSITE" id="PS50048"/>
    </source>
</evidence>
<dbReference type="InterPro" id="IPR001138">
    <property type="entry name" value="Zn2Cys6_DnaBD"/>
</dbReference>
<dbReference type="InterPro" id="IPR050987">
    <property type="entry name" value="AtrR-like"/>
</dbReference>
<dbReference type="PROSITE" id="PS50048">
    <property type="entry name" value="ZN2_CY6_FUNGAL_2"/>
    <property type="match status" value="1"/>
</dbReference>
<dbReference type="GO" id="GO:0005634">
    <property type="term" value="C:nucleus"/>
    <property type="evidence" value="ECO:0007669"/>
    <property type="project" value="UniProtKB-SubCell"/>
</dbReference>
<keyword evidence="5" id="KW-0804">Transcription</keyword>
<dbReference type="SMART" id="SM00066">
    <property type="entry name" value="GAL4"/>
    <property type="match status" value="1"/>
</dbReference>
<evidence type="ECO:0000256" key="2">
    <source>
        <dbReference type="ARBA" id="ARBA00022723"/>
    </source>
</evidence>